<keyword evidence="3" id="KW-1185">Reference proteome</keyword>
<keyword evidence="1" id="KW-0812">Transmembrane</keyword>
<feature type="transmembrane region" description="Helical" evidence="1">
    <location>
        <begin position="64"/>
        <end position="87"/>
    </location>
</feature>
<gene>
    <name evidence="2" type="ORF">CITCOLO1_LOCUS14708</name>
</gene>
<protein>
    <submittedName>
        <fullName evidence="2">Uncharacterized protein</fullName>
    </submittedName>
</protein>
<dbReference type="EMBL" id="OZ021739">
    <property type="protein sequence ID" value="CAK9322558.1"/>
    <property type="molecule type" value="Genomic_DNA"/>
</dbReference>
<sequence>MAIDSTFLAESSLSTLLCRRKRGREITHRYHIDFRLVSIHRASFIPGKDPIFPNFLSGFADLAVLYPFAFSFFFICLEFGICCRFSCDWSSLFKASNCFCAWGRLRDSR</sequence>
<organism evidence="2 3">
    <name type="scientific">Citrullus colocynthis</name>
    <name type="common">colocynth</name>
    <dbReference type="NCBI Taxonomy" id="252529"/>
    <lineage>
        <taxon>Eukaryota</taxon>
        <taxon>Viridiplantae</taxon>
        <taxon>Streptophyta</taxon>
        <taxon>Embryophyta</taxon>
        <taxon>Tracheophyta</taxon>
        <taxon>Spermatophyta</taxon>
        <taxon>Magnoliopsida</taxon>
        <taxon>eudicotyledons</taxon>
        <taxon>Gunneridae</taxon>
        <taxon>Pentapetalae</taxon>
        <taxon>rosids</taxon>
        <taxon>fabids</taxon>
        <taxon>Cucurbitales</taxon>
        <taxon>Cucurbitaceae</taxon>
        <taxon>Benincaseae</taxon>
        <taxon>Citrullus</taxon>
    </lineage>
</organism>
<keyword evidence="1" id="KW-1133">Transmembrane helix</keyword>
<reference evidence="2 3" key="1">
    <citation type="submission" date="2024-03" db="EMBL/GenBank/DDBJ databases">
        <authorList>
            <person name="Gkanogiannis A."/>
            <person name="Becerra Lopez-Lavalle L."/>
        </authorList>
    </citation>
    <scope>NUCLEOTIDE SEQUENCE [LARGE SCALE GENOMIC DNA]</scope>
</reference>
<proteinExistence type="predicted"/>
<evidence type="ECO:0000313" key="3">
    <source>
        <dbReference type="Proteomes" id="UP001642487"/>
    </source>
</evidence>
<name>A0ABP0YPW1_9ROSI</name>
<evidence type="ECO:0000256" key="1">
    <source>
        <dbReference type="SAM" id="Phobius"/>
    </source>
</evidence>
<dbReference type="Proteomes" id="UP001642487">
    <property type="component" value="Chromosome 5"/>
</dbReference>
<evidence type="ECO:0000313" key="2">
    <source>
        <dbReference type="EMBL" id="CAK9322558.1"/>
    </source>
</evidence>
<accession>A0ABP0YPW1</accession>
<keyword evidence="1" id="KW-0472">Membrane</keyword>